<evidence type="ECO:0000313" key="1">
    <source>
        <dbReference type="EMBL" id="PIA95956.1"/>
    </source>
</evidence>
<dbReference type="Proteomes" id="UP000230605">
    <property type="component" value="Chromosome 8"/>
</dbReference>
<gene>
    <name evidence="1" type="ORF">CB0940_10789</name>
</gene>
<organism evidence="1 2">
    <name type="scientific">Cercospora beticola</name>
    <name type="common">Sugarbeet leaf spot fungus</name>
    <dbReference type="NCBI Taxonomy" id="122368"/>
    <lineage>
        <taxon>Eukaryota</taxon>
        <taxon>Fungi</taxon>
        <taxon>Dikarya</taxon>
        <taxon>Ascomycota</taxon>
        <taxon>Pezizomycotina</taxon>
        <taxon>Dothideomycetes</taxon>
        <taxon>Dothideomycetidae</taxon>
        <taxon>Mycosphaerellales</taxon>
        <taxon>Mycosphaerellaceae</taxon>
        <taxon>Cercospora</taxon>
    </lineage>
</organism>
<comment type="caution">
    <text evidence="1">The sequence shown here is derived from an EMBL/GenBank/DDBJ whole genome shotgun (WGS) entry which is preliminary data.</text>
</comment>
<name>A0A2G5HTV0_CERBT</name>
<accession>A0A2G5HTV0</accession>
<sequence>MCQTRRNSRSFFQLSAHGEWYILHLECRLFGSSITQQHQHQQQRSIHWIERPSVPLLPIRSPHQIGEQVPEVGQIMSIATIKALTGIGALASLPMGVAYIMTADHSALSWGTSAAHRIENRFKVFDDRATDSLPAERRRHRHQKIREAMAADLSKTNVAL</sequence>
<dbReference type="AlphaFoldDB" id="A0A2G5HTV0"/>
<proteinExistence type="predicted"/>
<dbReference type="OrthoDB" id="3641267at2759"/>
<dbReference type="EMBL" id="LKMD01000103">
    <property type="protein sequence ID" value="PIA95956.1"/>
    <property type="molecule type" value="Genomic_DNA"/>
</dbReference>
<protein>
    <submittedName>
        <fullName evidence="1">Uncharacterized protein</fullName>
    </submittedName>
</protein>
<evidence type="ECO:0000313" key="2">
    <source>
        <dbReference type="Proteomes" id="UP000230605"/>
    </source>
</evidence>
<reference evidence="1 2" key="1">
    <citation type="submission" date="2015-10" db="EMBL/GenBank/DDBJ databases">
        <title>The cercosporin biosynthetic gene cluster was horizontally transferred to several fungal lineages and shown to be expanded in Cercospora beticola based on microsynteny with recipient genomes.</title>
        <authorList>
            <person name="De Jonge R."/>
            <person name="Ebert M.K."/>
            <person name="Suttle J.C."/>
            <person name="Jurick Ii W.M."/>
            <person name="Secor G.A."/>
            <person name="Thomma B.P."/>
            <person name="Van De Peer Y."/>
            <person name="Bolton M.D."/>
        </authorList>
    </citation>
    <scope>NUCLEOTIDE SEQUENCE [LARGE SCALE GENOMIC DNA]</scope>
    <source>
        <strain evidence="1 2">09-40</strain>
    </source>
</reference>